<dbReference type="Pfam" id="PF13579">
    <property type="entry name" value="Glyco_trans_4_4"/>
    <property type="match status" value="1"/>
</dbReference>
<dbReference type="InterPro" id="IPR028098">
    <property type="entry name" value="Glyco_trans_4-like_N"/>
</dbReference>
<dbReference type="PANTHER" id="PTHR12526:SF636">
    <property type="entry name" value="BLL3647 PROTEIN"/>
    <property type="match status" value="1"/>
</dbReference>
<evidence type="ECO:0000313" key="3">
    <source>
        <dbReference type="EMBL" id="ROH89152.1"/>
    </source>
</evidence>
<dbReference type="EMBL" id="RJVO01000005">
    <property type="protein sequence ID" value="ROH89152.1"/>
    <property type="molecule type" value="Genomic_DNA"/>
</dbReference>
<dbReference type="GO" id="GO:1901135">
    <property type="term" value="P:carbohydrate derivative metabolic process"/>
    <property type="evidence" value="ECO:0007669"/>
    <property type="project" value="UniProtKB-ARBA"/>
</dbReference>
<dbReference type="PANTHER" id="PTHR12526">
    <property type="entry name" value="GLYCOSYLTRANSFERASE"/>
    <property type="match status" value="1"/>
</dbReference>
<feature type="domain" description="Glycosyl transferase family 1" evidence="1">
    <location>
        <begin position="178"/>
        <end position="335"/>
    </location>
</feature>
<dbReference type="Proteomes" id="UP000282106">
    <property type="component" value="Unassembled WGS sequence"/>
</dbReference>
<dbReference type="AlphaFoldDB" id="A0A3N0V940"/>
<keyword evidence="4" id="KW-1185">Reference proteome</keyword>
<accession>A0A3N0V940</accession>
<gene>
    <name evidence="3" type="ORF">ED208_12145</name>
</gene>
<dbReference type="CDD" id="cd03801">
    <property type="entry name" value="GT4_PimA-like"/>
    <property type="match status" value="1"/>
</dbReference>
<dbReference type="Gene3D" id="3.40.50.2000">
    <property type="entry name" value="Glycogen Phosphorylase B"/>
    <property type="match status" value="2"/>
</dbReference>
<dbReference type="SUPFAM" id="SSF53756">
    <property type="entry name" value="UDP-Glycosyltransferase/glycogen phosphorylase"/>
    <property type="match status" value="1"/>
</dbReference>
<dbReference type="Pfam" id="PF00534">
    <property type="entry name" value="Glycos_transf_1"/>
    <property type="match status" value="1"/>
</dbReference>
<organism evidence="3 4">
    <name type="scientific">Stagnimonas aquatica</name>
    <dbReference type="NCBI Taxonomy" id="2689987"/>
    <lineage>
        <taxon>Bacteria</taxon>
        <taxon>Pseudomonadati</taxon>
        <taxon>Pseudomonadota</taxon>
        <taxon>Gammaproteobacteria</taxon>
        <taxon>Nevskiales</taxon>
        <taxon>Nevskiaceae</taxon>
        <taxon>Stagnimonas</taxon>
    </lineage>
</organism>
<dbReference type="GO" id="GO:0016757">
    <property type="term" value="F:glycosyltransferase activity"/>
    <property type="evidence" value="ECO:0007669"/>
    <property type="project" value="InterPro"/>
</dbReference>
<dbReference type="InterPro" id="IPR001296">
    <property type="entry name" value="Glyco_trans_1"/>
</dbReference>
<dbReference type="RefSeq" id="WP_123212174.1">
    <property type="nucleotide sequence ID" value="NZ_RJVO01000005.1"/>
</dbReference>
<keyword evidence="3" id="KW-0808">Transferase</keyword>
<sequence length="366" mass="40343">MRVVLISKAMTVAATHSKAELLGQSMNMTLITPDRWPGYVPEAIARPRNFQHRTLRVVLNGHNHFHYYRGLGALLQSLRPDLVHIDEEPYSLVTTQALRVARRMGARAISFTWQNIRKTYPPPFSWMERYVYRAADAIVCGNQEAVEVLRSKGFAGPTPVIPQFGVDMPAISEFPVTSRSGGYTIAYAGRLVSEKGLDVLLQALARVLDVRLLLVGTGPEREALERLTAHLGLADRVTFLGGLPSTQMTAFFQSVDVLVLPSLTRSNWKEQFGRVLIEAMASGAAVIGSNSGEIPSVIGDAGLVVAEGDAAALALAIERLRDDDFRNEMRRRGKERALSFTQQRIADATLDVYRQVLGQPPVPARI</sequence>
<evidence type="ECO:0000313" key="4">
    <source>
        <dbReference type="Proteomes" id="UP000282106"/>
    </source>
</evidence>
<reference evidence="3 4" key="1">
    <citation type="submission" date="2018-10" db="EMBL/GenBank/DDBJ databases">
        <authorList>
            <person name="Chen W.-M."/>
        </authorList>
    </citation>
    <scope>NUCLEOTIDE SEQUENCE [LARGE SCALE GENOMIC DNA]</scope>
    <source>
        <strain evidence="3 4">THS-13</strain>
    </source>
</reference>
<comment type="caution">
    <text evidence="3">The sequence shown here is derived from an EMBL/GenBank/DDBJ whole genome shotgun (WGS) entry which is preliminary data.</text>
</comment>
<feature type="domain" description="Glycosyltransferase subfamily 4-like N-terminal" evidence="2">
    <location>
        <begin position="15"/>
        <end position="161"/>
    </location>
</feature>
<evidence type="ECO:0000259" key="2">
    <source>
        <dbReference type="Pfam" id="PF13579"/>
    </source>
</evidence>
<evidence type="ECO:0000259" key="1">
    <source>
        <dbReference type="Pfam" id="PF00534"/>
    </source>
</evidence>
<name>A0A3N0V940_9GAMM</name>
<dbReference type="InParanoid" id="A0A3N0V940"/>
<proteinExistence type="predicted"/>
<protein>
    <submittedName>
        <fullName evidence="3">Glycosyltransferase family 1 protein</fullName>
    </submittedName>
</protein>